<dbReference type="STRING" id="455432.AWN90_19310"/>
<feature type="region of interest" description="Disordered" evidence="1">
    <location>
        <begin position="92"/>
        <end position="117"/>
    </location>
</feature>
<evidence type="ECO:0000313" key="3">
    <source>
        <dbReference type="Proteomes" id="UP000076512"/>
    </source>
</evidence>
<dbReference type="EMBL" id="LWGR01000003">
    <property type="protein sequence ID" value="KZM75527.1"/>
    <property type="molecule type" value="Genomic_DNA"/>
</dbReference>
<comment type="caution">
    <text evidence="2">The sequence shown here is derived from an EMBL/GenBank/DDBJ whole genome shotgun (WGS) entry which is preliminary data.</text>
</comment>
<dbReference type="Proteomes" id="UP000076512">
    <property type="component" value="Unassembled WGS sequence"/>
</dbReference>
<organism evidence="2 3">
    <name type="scientific">Nocardia terpenica</name>
    <dbReference type="NCBI Taxonomy" id="455432"/>
    <lineage>
        <taxon>Bacteria</taxon>
        <taxon>Bacillati</taxon>
        <taxon>Actinomycetota</taxon>
        <taxon>Actinomycetes</taxon>
        <taxon>Mycobacteriales</taxon>
        <taxon>Nocardiaceae</taxon>
        <taxon>Nocardia</taxon>
    </lineage>
</organism>
<reference evidence="2 3" key="1">
    <citation type="submission" date="2016-04" db="EMBL/GenBank/DDBJ databases">
        <authorList>
            <person name="Evans L.H."/>
            <person name="Alamgir A."/>
            <person name="Owens N."/>
            <person name="Weber N.D."/>
            <person name="Virtaneva K."/>
            <person name="Barbian K."/>
            <person name="Babar A."/>
            <person name="Rosenke K."/>
        </authorList>
    </citation>
    <scope>NUCLEOTIDE SEQUENCE [LARGE SCALE GENOMIC DNA]</scope>
    <source>
        <strain evidence="2 3">IFM 0406</strain>
    </source>
</reference>
<sequence length="117" mass="12934">MELLVSRIVEWAGDRGAELVDVNIVESEAEFPRLFASLAPARISVVVVPALWHVYGWMGTIRGDADLWTLQPEIRWERRPLLPAPSRHLRRLPGPGWGGDRRALSGGSSIGGGDRDI</sequence>
<evidence type="ECO:0000313" key="2">
    <source>
        <dbReference type="EMBL" id="KZM75527.1"/>
    </source>
</evidence>
<dbReference type="AlphaFoldDB" id="A0A164PG78"/>
<accession>A0A164PG78</accession>
<protein>
    <submittedName>
        <fullName evidence="2">Uncharacterized protein</fullName>
    </submittedName>
</protein>
<evidence type="ECO:0000256" key="1">
    <source>
        <dbReference type="SAM" id="MobiDB-lite"/>
    </source>
</evidence>
<feature type="compositionally biased region" description="Gly residues" evidence="1">
    <location>
        <begin position="108"/>
        <end position="117"/>
    </location>
</feature>
<keyword evidence="3" id="KW-1185">Reference proteome</keyword>
<gene>
    <name evidence="2" type="ORF">AWN90_19310</name>
</gene>
<name>A0A164PG78_9NOCA</name>
<proteinExistence type="predicted"/>